<evidence type="ECO:0000313" key="2">
    <source>
        <dbReference type="EMBL" id="KAL3123552.1"/>
    </source>
</evidence>
<accession>A0ABD2M910</accession>
<evidence type="ECO:0000313" key="3">
    <source>
        <dbReference type="Proteomes" id="UP001620626"/>
    </source>
</evidence>
<dbReference type="Proteomes" id="UP001620626">
    <property type="component" value="Unassembled WGS sequence"/>
</dbReference>
<comment type="caution">
    <text evidence="2">The sequence shown here is derived from an EMBL/GenBank/DDBJ whole genome shotgun (WGS) entry which is preliminary data.</text>
</comment>
<organism evidence="2 3">
    <name type="scientific">Heterodera trifolii</name>
    <dbReference type="NCBI Taxonomy" id="157864"/>
    <lineage>
        <taxon>Eukaryota</taxon>
        <taxon>Metazoa</taxon>
        <taxon>Ecdysozoa</taxon>
        <taxon>Nematoda</taxon>
        <taxon>Chromadorea</taxon>
        <taxon>Rhabditida</taxon>
        <taxon>Tylenchina</taxon>
        <taxon>Tylenchomorpha</taxon>
        <taxon>Tylenchoidea</taxon>
        <taxon>Heteroderidae</taxon>
        <taxon>Heteroderinae</taxon>
        <taxon>Heterodera</taxon>
    </lineage>
</organism>
<sequence>MQRFLLIAFIVGFCSATDWELVDNQRCSTNCTSSFTCFKLVGYVGPFICLKKGYILNRAEMWPDWPETGVGKNSVHKNEDHRYREDRRSNPNADVLIDREINGQMLF</sequence>
<feature type="chain" id="PRO_5044741044" evidence="1">
    <location>
        <begin position="17"/>
        <end position="107"/>
    </location>
</feature>
<keyword evidence="1" id="KW-0732">Signal</keyword>
<feature type="signal peptide" evidence="1">
    <location>
        <begin position="1"/>
        <end position="16"/>
    </location>
</feature>
<name>A0ABD2M910_9BILA</name>
<protein>
    <submittedName>
        <fullName evidence="2">Uncharacterized protein</fullName>
    </submittedName>
</protein>
<dbReference type="AlphaFoldDB" id="A0ABD2M910"/>
<proteinExistence type="predicted"/>
<gene>
    <name evidence="2" type="ORF">niasHT_001279</name>
</gene>
<dbReference type="EMBL" id="JBICBT010000098">
    <property type="protein sequence ID" value="KAL3123552.1"/>
    <property type="molecule type" value="Genomic_DNA"/>
</dbReference>
<evidence type="ECO:0000256" key="1">
    <source>
        <dbReference type="SAM" id="SignalP"/>
    </source>
</evidence>
<reference evidence="2 3" key="1">
    <citation type="submission" date="2024-10" db="EMBL/GenBank/DDBJ databases">
        <authorList>
            <person name="Kim D."/>
        </authorList>
    </citation>
    <scope>NUCLEOTIDE SEQUENCE [LARGE SCALE GENOMIC DNA]</scope>
    <source>
        <strain evidence="2">BH-2024</strain>
    </source>
</reference>
<keyword evidence="3" id="KW-1185">Reference proteome</keyword>